<sequence length="1070" mass="117516">MKFSTLFLRGLLVSQLVVAGNGYQLFAQTNNSAQAQKVSGKITDENGKPIEGATIQLTNGTVVGVSNEDGTFSISVAPTSKVQISAVGYQTIELSASNLSAIKLKSDAKDLEQVVVVGYGTQKKRAVAGSVASVGYEQFKDRSFANVAQSLEGQVPGVNISTSQGAPGFGPTIKVRGTSSITAGTTPLFVVDGMALENFDLNQINPQDIQSVEILKDAASSAIYGSRGANGVILVTTKMGKSGKPQVAFTYEHGISKVLRKVDMMDAQEWIKYYIDARNNAWVLLDPVNNKATDGNDKRSLVSGAKNYMIPDDFITNPEKYGAGTDWQDVMFRTAHTNNMQLSLSGGTDKTSYLFSVGYLDQDAVVIQNYYKRLNIRTNIRQKISDKVTVGLNLAITGTQDRTDGTTGKSDVISLGIQSSPIFPEYNENGNLGFLDPNSEWKRFQNYGVQLWNPHSLIDYADKKNKTINTLANGYIEYKPIKDLTLKASLSGNLFKNDYNWFWISNQGYGYSSVLPSQGQYRTYNALNWQAEYTASYNKTIGDHSFGAIVGYSAQKQRYDSLSVNGSSYPNDIVRTMNAAGVLSKPGAGNGASEWSLLSTLARVNYGFKNRYFINATIRRDGSSRFGANSKWGTFPSVSGAWLISDEDFMQNVKAINNLKFRVSYGVTGNNLIPNYGSISLVASSRYVNGSTAVNGLTPISIANPDLKWEKTNQFNIGFDLGLWNNRIALTFDAYKSVTKDMLLNVPVPAYSGFTTQLTNIGSMQNVGVELGINSRNIQTKDFRWNTDFNISLNRNKVLSLGHDNAPIEIDEWGYFVTEVGQPISNYKGYKFDGIYQNQDQINKSPHYAGAAPGDPIIKDINGDGKIDIKDRTTLGNYQPDFTAGLTNTFNYKNFEFSFMLQGNFGGQIWNQQTRFSRFWNDSRNSYAVSSNYWKSEAEPGDGKTFKPYATYPATAQGKGAFITGYSDYWMESATFVRIKNIRIAYTIPNSAVSKMPFKDVRIYANAENVKVFSNYLGFDPQNSTYSVGTSSNPGANGGSSNVPPGLMLGADYGSYPIPFTLTFGIKANF</sequence>
<dbReference type="InterPro" id="IPR023997">
    <property type="entry name" value="TonB-dep_OMP_SusC/RagA_CS"/>
</dbReference>
<keyword evidence="3 8" id="KW-1134">Transmembrane beta strand</keyword>
<evidence type="ECO:0000256" key="6">
    <source>
        <dbReference type="ARBA" id="ARBA00023136"/>
    </source>
</evidence>
<dbReference type="InterPro" id="IPR039426">
    <property type="entry name" value="TonB-dep_rcpt-like"/>
</dbReference>
<evidence type="ECO:0000256" key="1">
    <source>
        <dbReference type="ARBA" id="ARBA00004571"/>
    </source>
</evidence>
<gene>
    <name evidence="13" type="ORF">O3P16_06200</name>
</gene>
<dbReference type="RefSeq" id="WP_407030720.1">
    <property type="nucleotide sequence ID" value="NZ_JAQGEF010000005.1"/>
</dbReference>
<proteinExistence type="inferred from homology"/>
<evidence type="ECO:0000313" key="14">
    <source>
        <dbReference type="Proteomes" id="UP001210231"/>
    </source>
</evidence>
<dbReference type="NCBIfam" id="TIGR04057">
    <property type="entry name" value="SusC_RagA_signa"/>
    <property type="match status" value="1"/>
</dbReference>
<organism evidence="13 14">
    <name type="scientific">Polluticaenibacter yanchengensis</name>
    <dbReference type="NCBI Taxonomy" id="3014562"/>
    <lineage>
        <taxon>Bacteria</taxon>
        <taxon>Pseudomonadati</taxon>
        <taxon>Bacteroidota</taxon>
        <taxon>Chitinophagia</taxon>
        <taxon>Chitinophagales</taxon>
        <taxon>Chitinophagaceae</taxon>
        <taxon>Polluticaenibacter</taxon>
    </lineage>
</organism>
<evidence type="ECO:0000259" key="11">
    <source>
        <dbReference type="Pfam" id="PF00593"/>
    </source>
</evidence>
<keyword evidence="10" id="KW-0732">Signal</keyword>
<dbReference type="InterPro" id="IPR000531">
    <property type="entry name" value="Beta-barrel_TonB"/>
</dbReference>
<dbReference type="SUPFAM" id="SSF56935">
    <property type="entry name" value="Porins"/>
    <property type="match status" value="1"/>
</dbReference>
<feature type="domain" description="TonB-dependent receptor plug" evidence="12">
    <location>
        <begin position="124"/>
        <end position="232"/>
    </location>
</feature>
<dbReference type="NCBIfam" id="TIGR04056">
    <property type="entry name" value="OMP_RagA_SusC"/>
    <property type="match status" value="1"/>
</dbReference>
<dbReference type="Pfam" id="PF07715">
    <property type="entry name" value="Plug"/>
    <property type="match status" value="1"/>
</dbReference>
<feature type="chain" id="PRO_5046271556" evidence="10">
    <location>
        <begin position="20"/>
        <end position="1070"/>
    </location>
</feature>
<dbReference type="InterPro" id="IPR008969">
    <property type="entry name" value="CarboxyPept-like_regulatory"/>
</dbReference>
<evidence type="ECO:0000259" key="12">
    <source>
        <dbReference type="Pfam" id="PF07715"/>
    </source>
</evidence>
<evidence type="ECO:0000256" key="5">
    <source>
        <dbReference type="ARBA" id="ARBA00023077"/>
    </source>
</evidence>
<evidence type="ECO:0000256" key="10">
    <source>
        <dbReference type="SAM" id="SignalP"/>
    </source>
</evidence>
<dbReference type="EMBL" id="JAQGEF010000005">
    <property type="protein sequence ID" value="MDA3614392.1"/>
    <property type="molecule type" value="Genomic_DNA"/>
</dbReference>
<dbReference type="Pfam" id="PF00593">
    <property type="entry name" value="TonB_dep_Rec_b-barrel"/>
    <property type="match status" value="1"/>
</dbReference>
<dbReference type="Gene3D" id="2.170.130.10">
    <property type="entry name" value="TonB-dependent receptor, plug domain"/>
    <property type="match status" value="1"/>
</dbReference>
<feature type="domain" description="TonB-dependent receptor-like beta-barrel" evidence="11">
    <location>
        <begin position="433"/>
        <end position="1009"/>
    </location>
</feature>
<keyword evidence="14" id="KW-1185">Reference proteome</keyword>
<evidence type="ECO:0000313" key="13">
    <source>
        <dbReference type="EMBL" id="MDA3614392.1"/>
    </source>
</evidence>
<keyword evidence="4 8" id="KW-0812">Transmembrane</keyword>
<dbReference type="InterPro" id="IPR037066">
    <property type="entry name" value="Plug_dom_sf"/>
</dbReference>
<dbReference type="Gene3D" id="2.40.170.20">
    <property type="entry name" value="TonB-dependent receptor, beta-barrel domain"/>
    <property type="match status" value="1"/>
</dbReference>
<evidence type="ECO:0000256" key="7">
    <source>
        <dbReference type="ARBA" id="ARBA00023237"/>
    </source>
</evidence>
<dbReference type="InterPro" id="IPR036942">
    <property type="entry name" value="Beta-barrel_TonB_sf"/>
</dbReference>
<comment type="similarity">
    <text evidence="8 9">Belongs to the TonB-dependent receptor family.</text>
</comment>
<comment type="caution">
    <text evidence="13">The sequence shown here is derived from an EMBL/GenBank/DDBJ whole genome shotgun (WGS) entry which is preliminary data.</text>
</comment>
<dbReference type="PROSITE" id="PS52016">
    <property type="entry name" value="TONB_DEPENDENT_REC_3"/>
    <property type="match status" value="1"/>
</dbReference>
<comment type="subcellular location">
    <subcellularLocation>
        <location evidence="1 8">Cell outer membrane</location>
        <topology evidence="1 8">Multi-pass membrane protein</topology>
    </subcellularLocation>
</comment>
<keyword evidence="7 8" id="KW-0998">Cell outer membrane</keyword>
<feature type="signal peptide" evidence="10">
    <location>
        <begin position="1"/>
        <end position="19"/>
    </location>
</feature>
<dbReference type="Gene3D" id="2.60.40.1120">
    <property type="entry name" value="Carboxypeptidase-like, regulatory domain"/>
    <property type="match status" value="1"/>
</dbReference>
<evidence type="ECO:0000256" key="3">
    <source>
        <dbReference type="ARBA" id="ARBA00022452"/>
    </source>
</evidence>
<dbReference type="InterPro" id="IPR023996">
    <property type="entry name" value="TonB-dep_OMP_SusC/RagA"/>
</dbReference>
<keyword evidence="5 9" id="KW-0798">TonB box</keyword>
<dbReference type="SUPFAM" id="SSF49464">
    <property type="entry name" value="Carboxypeptidase regulatory domain-like"/>
    <property type="match status" value="1"/>
</dbReference>
<keyword evidence="13" id="KW-0675">Receptor</keyword>
<evidence type="ECO:0000256" key="2">
    <source>
        <dbReference type="ARBA" id="ARBA00022448"/>
    </source>
</evidence>
<evidence type="ECO:0000256" key="4">
    <source>
        <dbReference type="ARBA" id="ARBA00022692"/>
    </source>
</evidence>
<dbReference type="InterPro" id="IPR012910">
    <property type="entry name" value="Plug_dom"/>
</dbReference>
<keyword evidence="6 8" id="KW-0472">Membrane</keyword>
<keyword evidence="2 8" id="KW-0813">Transport</keyword>
<dbReference type="Proteomes" id="UP001210231">
    <property type="component" value="Unassembled WGS sequence"/>
</dbReference>
<evidence type="ECO:0000256" key="9">
    <source>
        <dbReference type="RuleBase" id="RU003357"/>
    </source>
</evidence>
<evidence type="ECO:0000256" key="8">
    <source>
        <dbReference type="PROSITE-ProRule" id="PRU01360"/>
    </source>
</evidence>
<protein>
    <submittedName>
        <fullName evidence="13">TonB-dependent receptor</fullName>
    </submittedName>
</protein>
<accession>A0ABT4UHS5</accession>
<dbReference type="Pfam" id="PF13715">
    <property type="entry name" value="CarbopepD_reg_2"/>
    <property type="match status" value="1"/>
</dbReference>
<name>A0ABT4UHS5_9BACT</name>
<reference evidence="13 14" key="1">
    <citation type="submission" date="2022-12" db="EMBL/GenBank/DDBJ databases">
        <title>Chitinophagaceae gen. sp. nov., a new member of the family Chitinophagaceae, isolated from soil in a chemical factory.</title>
        <authorList>
            <person name="Ke Z."/>
        </authorList>
    </citation>
    <scope>NUCLEOTIDE SEQUENCE [LARGE SCALE GENOMIC DNA]</scope>
    <source>
        <strain evidence="13 14">LY-5</strain>
    </source>
</reference>